<comment type="caution">
    <text evidence="3">The sequence shown here is derived from an EMBL/GenBank/DDBJ whole genome shotgun (WGS) entry which is preliminary data.</text>
</comment>
<dbReference type="PROSITE" id="PS50222">
    <property type="entry name" value="EF_HAND_2"/>
    <property type="match status" value="1"/>
</dbReference>
<dbReference type="Gene3D" id="1.10.238.10">
    <property type="entry name" value="EF-hand"/>
    <property type="match status" value="1"/>
</dbReference>
<dbReference type="InterPro" id="IPR018247">
    <property type="entry name" value="EF_Hand_1_Ca_BS"/>
</dbReference>
<feature type="domain" description="EF-hand" evidence="2">
    <location>
        <begin position="56"/>
        <end position="91"/>
    </location>
</feature>
<evidence type="ECO:0000313" key="4">
    <source>
        <dbReference type="Proteomes" id="UP001176468"/>
    </source>
</evidence>
<dbReference type="InterPro" id="IPR011992">
    <property type="entry name" value="EF-hand-dom_pair"/>
</dbReference>
<dbReference type="Pfam" id="PF13202">
    <property type="entry name" value="EF-hand_5"/>
    <property type="match status" value="2"/>
</dbReference>
<feature type="region of interest" description="Disordered" evidence="1">
    <location>
        <begin position="43"/>
        <end position="70"/>
    </location>
</feature>
<name>A0ABT9A0N8_9SPHN</name>
<organism evidence="3 4">
    <name type="scientific">Sphingomonas immobilis</name>
    <dbReference type="NCBI Taxonomy" id="3063997"/>
    <lineage>
        <taxon>Bacteria</taxon>
        <taxon>Pseudomonadati</taxon>
        <taxon>Pseudomonadota</taxon>
        <taxon>Alphaproteobacteria</taxon>
        <taxon>Sphingomonadales</taxon>
        <taxon>Sphingomonadaceae</taxon>
        <taxon>Sphingomonas</taxon>
    </lineage>
</organism>
<feature type="compositionally biased region" description="Low complexity" evidence="1">
    <location>
        <begin position="43"/>
        <end position="53"/>
    </location>
</feature>
<keyword evidence="4" id="KW-1185">Reference proteome</keyword>
<dbReference type="SUPFAM" id="SSF47473">
    <property type="entry name" value="EF-hand"/>
    <property type="match status" value="1"/>
</dbReference>
<dbReference type="EMBL" id="JAUQSZ010000007">
    <property type="protein sequence ID" value="MDO7843017.1"/>
    <property type="molecule type" value="Genomic_DNA"/>
</dbReference>
<evidence type="ECO:0000313" key="3">
    <source>
        <dbReference type="EMBL" id="MDO7843017.1"/>
    </source>
</evidence>
<evidence type="ECO:0000256" key="1">
    <source>
        <dbReference type="SAM" id="MobiDB-lite"/>
    </source>
</evidence>
<dbReference type="Proteomes" id="UP001176468">
    <property type="component" value="Unassembled WGS sequence"/>
</dbReference>
<dbReference type="InterPro" id="IPR002048">
    <property type="entry name" value="EF_hand_dom"/>
</dbReference>
<feature type="region of interest" description="Disordered" evidence="1">
    <location>
        <begin position="116"/>
        <end position="160"/>
    </location>
</feature>
<dbReference type="RefSeq" id="WP_304561472.1">
    <property type="nucleotide sequence ID" value="NZ_JAUQSZ010000007.1"/>
</dbReference>
<protein>
    <submittedName>
        <fullName evidence="3">EF-hand domain-containing protein</fullName>
    </submittedName>
</protein>
<accession>A0ABT9A0N8</accession>
<gene>
    <name evidence="3" type="ORF">Q5H94_11835</name>
</gene>
<reference evidence="3" key="1">
    <citation type="submission" date="2023-07" db="EMBL/GenBank/DDBJ databases">
        <authorList>
            <person name="Kim M.K."/>
        </authorList>
    </citation>
    <scope>NUCLEOTIDE SEQUENCE</scope>
    <source>
        <strain evidence="3">CA1-15</strain>
    </source>
</reference>
<feature type="compositionally biased region" description="Basic residues" evidence="1">
    <location>
        <begin position="133"/>
        <end position="142"/>
    </location>
</feature>
<evidence type="ECO:0000259" key="2">
    <source>
        <dbReference type="PROSITE" id="PS50222"/>
    </source>
</evidence>
<dbReference type="CDD" id="cd00051">
    <property type="entry name" value="EFh"/>
    <property type="match status" value="1"/>
</dbReference>
<proteinExistence type="predicted"/>
<sequence>MWRYLVGGLAAMLLTAGGFLYFGGRGSPGAALPLAGAQAGAAQTADALPDAAPEASERTREQKRFDRYDKDRDGKVTRDEYLLARHKAYAKLDLNHDGKLDFDEWAAKTEAKFATADADKSGAMTASEFATTKPKRKAKVRARCPENQQAAPAAKDEEES</sequence>
<feature type="compositionally biased region" description="Basic and acidic residues" evidence="1">
    <location>
        <begin position="55"/>
        <end position="70"/>
    </location>
</feature>
<dbReference type="PROSITE" id="PS00018">
    <property type="entry name" value="EF_HAND_1"/>
    <property type="match status" value="2"/>
</dbReference>